<feature type="transmembrane region" description="Helical" evidence="7">
    <location>
        <begin position="21"/>
        <end position="48"/>
    </location>
</feature>
<keyword evidence="3" id="KW-1003">Cell membrane</keyword>
<keyword evidence="5 7" id="KW-1133">Transmembrane helix</keyword>
<comment type="similarity">
    <text evidence="7">Belongs to the binding-protein-dependent transport system permease family.</text>
</comment>
<dbReference type="PROSITE" id="PS50928">
    <property type="entry name" value="ABC_TM1"/>
    <property type="match status" value="1"/>
</dbReference>
<keyword evidence="6 7" id="KW-0472">Membrane</keyword>
<keyword evidence="2 7" id="KW-0813">Transport</keyword>
<name>A0AA42WBR7_9BURK</name>
<feature type="transmembrane region" description="Helical" evidence="7">
    <location>
        <begin position="182"/>
        <end position="209"/>
    </location>
</feature>
<gene>
    <name evidence="9" type="ORF">N5K24_18455</name>
</gene>
<dbReference type="InterPro" id="IPR035906">
    <property type="entry name" value="MetI-like_sf"/>
</dbReference>
<feature type="transmembrane region" description="Helical" evidence="7">
    <location>
        <begin position="68"/>
        <end position="94"/>
    </location>
</feature>
<feature type="domain" description="ABC transmembrane type-1" evidence="8">
    <location>
        <begin position="68"/>
        <end position="252"/>
    </location>
</feature>
<proteinExistence type="inferred from homology"/>
<reference evidence="9" key="1">
    <citation type="submission" date="2022-09" db="EMBL/GenBank/DDBJ databases">
        <title>Intensive care unit water sources are persistently colonized with multi-drug resistant bacteria and are the site of extensive horizontal gene transfer of antibiotic resistance genes.</title>
        <authorList>
            <person name="Diorio-Toth L."/>
        </authorList>
    </citation>
    <scope>NUCLEOTIDE SEQUENCE</scope>
    <source>
        <strain evidence="9">GD03676</strain>
    </source>
</reference>
<accession>A0AA42WBR7</accession>
<evidence type="ECO:0000259" key="8">
    <source>
        <dbReference type="PROSITE" id="PS50928"/>
    </source>
</evidence>
<dbReference type="InterPro" id="IPR000515">
    <property type="entry name" value="MetI-like"/>
</dbReference>
<dbReference type="GO" id="GO:0005886">
    <property type="term" value="C:plasma membrane"/>
    <property type="evidence" value="ECO:0007669"/>
    <property type="project" value="UniProtKB-SubCell"/>
</dbReference>
<evidence type="ECO:0000313" key="9">
    <source>
        <dbReference type="EMBL" id="MDH2052393.1"/>
    </source>
</evidence>
<evidence type="ECO:0000313" key="10">
    <source>
        <dbReference type="Proteomes" id="UP001161276"/>
    </source>
</evidence>
<evidence type="ECO:0000256" key="4">
    <source>
        <dbReference type="ARBA" id="ARBA00022692"/>
    </source>
</evidence>
<protein>
    <submittedName>
        <fullName evidence="9">ABC transporter permease</fullName>
    </submittedName>
</protein>
<feature type="transmembrane region" description="Helical" evidence="7">
    <location>
        <begin position="134"/>
        <end position="161"/>
    </location>
</feature>
<dbReference type="PANTHER" id="PTHR30151">
    <property type="entry name" value="ALKANE SULFONATE ABC TRANSPORTER-RELATED, MEMBRANE SUBUNIT"/>
    <property type="match status" value="1"/>
</dbReference>
<dbReference type="SUPFAM" id="SSF161098">
    <property type="entry name" value="MetI-like"/>
    <property type="match status" value="1"/>
</dbReference>
<sequence>MSNSSNKRRRPLRHLSAAAQSMAAIAALFALWEAVVRLFSIPAFILPAPSAIWTAVLHMPAGSLTKHLAATVGTVLLGFALSIAISLPLAILITSSRAVSRILYPLLILTQSIPKVALAPILIIALGANELPRVLVTFLVAFFPLVVATASGLLAAPPELIELGRSYRASKLKELLRIRLPYAIPFIFSGLKVASALAVVGAVVAEFVAADRGLGYLITTSMAFFETPVAWGAVVLLAFLGMALFALIGLIEKVLFPWAIVEEPLATT</sequence>
<evidence type="ECO:0000256" key="5">
    <source>
        <dbReference type="ARBA" id="ARBA00022989"/>
    </source>
</evidence>
<dbReference type="AlphaFoldDB" id="A0AA42WBR7"/>
<comment type="caution">
    <text evidence="9">The sequence shown here is derived from an EMBL/GenBank/DDBJ whole genome shotgun (WGS) entry which is preliminary data.</text>
</comment>
<feature type="transmembrane region" description="Helical" evidence="7">
    <location>
        <begin position="229"/>
        <end position="251"/>
    </location>
</feature>
<keyword evidence="4 7" id="KW-0812">Transmembrane</keyword>
<evidence type="ECO:0000256" key="1">
    <source>
        <dbReference type="ARBA" id="ARBA00004651"/>
    </source>
</evidence>
<dbReference type="PANTHER" id="PTHR30151:SF20">
    <property type="entry name" value="ABC TRANSPORTER PERMEASE PROTEIN HI_0355-RELATED"/>
    <property type="match status" value="1"/>
</dbReference>
<feature type="transmembrane region" description="Helical" evidence="7">
    <location>
        <begin position="106"/>
        <end position="128"/>
    </location>
</feature>
<organism evidence="9 10">
    <name type="scientific">Achromobacter marplatensis</name>
    <dbReference type="NCBI Taxonomy" id="470868"/>
    <lineage>
        <taxon>Bacteria</taxon>
        <taxon>Pseudomonadati</taxon>
        <taxon>Pseudomonadota</taxon>
        <taxon>Betaproteobacteria</taxon>
        <taxon>Burkholderiales</taxon>
        <taxon>Alcaligenaceae</taxon>
        <taxon>Achromobacter</taxon>
    </lineage>
</organism>
<evidence type="ECO:0000256" key="3">
    <source>
        <dbReference type="ARBA" id="ARBA00022475"/>
    </source>
</evidence>
<dbReference type="RefSeq" id="WP_280027896.1">
    <property type="nucleotide sequence ID" value="NZ_JAOCKG010000007.1"/>
</dbReference>
<evidence type="ECO:0000256" key="2">
    <source>
        <dbReference type="ARBA" id="ARBA00022448"/>
    </source>
</evidence>
<dbReference type="GO" id="GO:0055085">
    <property type="term" value="P:transmembrane transport"/>
    <property type="evidence" value="ECO:0007669"/>
    <property type="project" value="InterPro"/>
</dbReference>
<evidence type="ECO:0000256" key="7">
    <source>
        <dbReference type="RuleBase" id="RU363032"/>
    </source>
</evidence>
<dbReference type="Pfam" id="PF00528">
    <property type="entry name" value="BPD_transp_1"/>
    <property type="match status" value="1"/>
</dbReference>
<comment type="subcellular location">
    <subcellularLocation>
        <location evidence="1 7">Cell membrane</location>
        <topology evidence="1 7">Multi-pass membrane protein</topology>
    </subcellularLocation>
</comment>
<evidence type="ECO:0000256" key="6">
    <source>
        <dbReference type="ARBA" id="ARBA00023136"/>
    </source>
</evidence>
<dbReference type="Proteomes" id="UP001161276">
    <property type="component" value="Unassembled WGS sequence"/>
</dbReference>
<dbReference type="CDD" id="cd06261">
    <property type="entry name" value="TM_PBP2"/>
    <property type="match status" value="1"/>
</dbReference>
<dbReference type="EMBL" id="JAOCKG010000007">
    <property type="protein sequence ID" value="MDH2052393.1"/>
    <property type="molecule type" value="Genomic_DNA"/>
</dbReference>
<dbReference type="Gene3D" id="1.10.3720.10">
    <property type="entry name" value="MetI-like"/>
    <property type="match status" value="1"/>
</dbReference>